<evidence type="ECO:0000313" key="3">
    <source>
        <dbReference type="Proteomes" id="UP001272137"/>
    </source>
</evidence>
<evidence type="ECO:0000313" key="2">
    <source>
        <dbReference type="EMBL" id="MDW9250973.1"/>
    </source>
</evidence>
<accession>A0AAW9CJI3</accession>
<dbReference type="Gene3D" id="2.40.50.140">
    <property type="entry name" value="Nucleic acid-binding proteins"/>
    <property type="match status" value="1"/>
</dbReference>
<dbReference type="EMBL" id="QXCT01000001">
    <property type="protein sequence ID" value="MDW9250973.1"/>
    <property type="molecule type" value="Genomic_DNA"/>
</dbReference>
<name>A0AAW9CJI3_BURTH</name>
<comment type="caution">
    <text evidence="2">The sequence shown here is derived from an EMBL/GenBank/DDBJ whole genome shotgun (WGS) entry which is preliminary data.</text>
</comment>
<dbReference type="SUPFAM" id="SSF50249">
    <property type="entry name" value="Nucleic acid-binding proteins"/>
    <property type="match status" value="1"/>
</dbReference>
<gene>
    <name evidence="2" type="ORF">C7S16_4288</name>
</gene>
<dbReference type="GO" id="GO:0003676">
    <property type="term" value="F:nucleic acid binding"/>
    <property type="evidence" value="ECO:0007669"/>
    <property type="project" value="InterPro"/>
</dbReference>
<dbReference type="Proteomes" id="UP001272137">
    <property type="component" value="Unassembled WGS sequence"/>
</dbReference>
<feature type="domain" description="OB" evidence="1">
    <location>
        <begin position="23"/>
        <end position="83"/>
    </location>
</feature>
<organism evidence="2 3">
    <name type="scientific">Burkholderia thailandensis</name>
    <dbReference type="NCBI Taxonomy" id="57975"/>
    <lineage>
        <taxon>Bacteria</taxon>
        <taxon>Pseudomonadati</taxon>
        <taxon>Pseudomonadota</taxon>
        <taxon>Betaproteobacteria</taxon>
        <taxon>Burkholderiales</taxon>
        <taxon>Burkholderiaceae</taxon>
        <taxon>Burkholderia</taxon>
        <taxon>pseudomallei group</taxon>
    </lineage>
</organism>
<dbReference type="InterPro" id="IPR004365">
    <property type="entry name" value="NA-bd_OB_tRNA"/>
</dbReference>
<reference evidence="2" key="1">
    <citation type="submission" date="2018-08" db="EMBL/GenBank/DDBJ databases">
        <title>Identification of Burkholderia cepacia strains that express a Burkholderia pseudomallei-like capsular polysaccharide.</title>
        <authorList>
            <person name="Burtnick M.N."/>
            <person name="Vongsouvath M."/>
            <person name="Newton P."/>
            <person name="Wuthiekanun V."/>
            <person name="Limmathurotsakul D."/>
            <person name="Brett P.J."/>
            <person name="Chantratita N."/>
            <person name="Dance D.A."/>
        </authorList>
    </citation>
    <scope>NUCLEOTIDE SEQUENCE</scope>
    <source>
        <strain evidence="2">SBXCC001</strain>
    </source>
</reference>
<dbReference type="RefSeq" id="WP_080554992.1">
    <property type="nucleotide sequence ID" value="NZ_CP013410.1"/>
</dbReference>
<sequence length="892" mass="97981">MNRTPQRARAVSEPTYEVGREETLIGHCVNVRDLGKLVFFTLRSQTSSLQVVCTSKTVIDAVRAIDEHALIEVTGQVQEKHRRREQDPIEHELDAWVVNRIGAAAADYGREVSGRGDPCGPGGLVDSEAIFRSIAPEVRRASQAQAVRHVLDALGIIELPSPDLLSFVDVQALAALAHRDRDPTRDGWPCLHPPFHTYSRRLAAGGLYRFACICEVIPGRRALHVVLCRPETGELQATLEALVVALSGNIDGLTLTEGRGSNIEHGSLARDAQICAGFGLVERHAALRHGVTVGICCVVQQDGGASAEAASALAGAPHEVTVWRGLFETEVAEPIPRMAMLTLWLDACSAGERSDKPGRTSARVSRFDLSVNFADGNQVRGARAAHAAQLLEEERLRVETEILRGHVSEAGDVVGLMPIESALQTIEAVLPSYQLQIDLVHRLLALCRRIQPDWLVERPIDLFQTLWTLLGSASVKSLLERSAQTTAAVERLIEHRIVTDKRQLLYLYPAVLPALDTLLDDCPDDDLTGLTVRLRTLMAQRPTLFSTVTQTLAATYKRGEGGRTRMANALLRSAEIGIATPLLSRLASNLADKEKQSTALVDALRLTGETVFRNDALQLVSVAATLLDACKGPLAVAVREVGLAASSELGSEILYYLYRPITMDFAMFCELLGRVRDRTSDWGAWGVTGHGEFWNAALGCYEYWLDRGMGKIGKVRLYLSKNIGSFFAKSTAGICTDVNVELFDRYDHFHLNIIDADDGRAIGNVQLYVGEDASKRFLLVRGINPIQGWCVESGVDALVRCIIHAISDIAVFGGFTQVRLSQQNGLWNADSSRAEVRACLRRMCLGQSPKQMERPFHLYVYYGRVLTIDSYYSIWEAGPGQALRPISKNRMT</sequence>
<dbReference type="Pfam" id="PF01336">
    <property type="entry name" value="tRNA_anti-codon"/>
    <property type="match status" value="1"/>
</dbReference>
<evidence type="ECO:0000259" key="1">
    <source>
        <dbReference type="Pfam" id="PF01336"/>
    </source>
</evidence>
<dbReference type="AlphaFoldDB" id="A0AAW9CJI3"/>
<proteinExistence type="predicted"/>
<dbReference type="InterPro" id="IPR012340">
    <property type="entry name" value="NA-bd_OB-fold"/>
</dbReference>
<protein>
    <submittedName>
        <fullName evidence="2">OB-fold nucleic acid binding domain protein</fullName>
    </submittedName>
</protein>